<evidence type="ECO:0000256" key="1">
    <source>
        <dbReference type="SAM" id="MobiDB-lite"/>
    </source>
</evidence>
<name>A0A9P5NY49_GYMJU</name>
<dbReference type="OrthoDB" id="2996761at2759"/>
<protein>
    <submittedName>
        <fullName evidence="2">Uncharacterized protein</fullName>
    </submittedName>
</protein>
<evidence type="ECO:0000313" key="3">
    <source>
        <dbReference type="Proteomes" id="UP000724874"/>
    </source>
</evidence>
<gene>
    <name evidence="2" type="ORF">CPB84DRAFT_1959201</name>
</gene>
<feature type="region of interest" description="Disordered" evidence="1">
    <location>
        <begin position="1"/>
        <end position="34"/>
    </location>
</feature>
<keyword evidence="3" id="KW-1185">Reference proteome</keyword>
<dbReference type="Proteomes" id="UP000724874">
    <property type="component" value="Unassembled WGS sequence"/>
</dbReference>
<comment type="caution">
    <text evidence="2">The sequence shown here is derived from an EMBL/GenBank/DDBJ whole genome shotgun (WGS) entry which is preliminary data.</text>
</comment>
<feature type="compositionally biased region" description="Polar residues" evidence="1">
    <location>
        <begin position="1"/>
        <end position="23"/>
    </location>
</feature>
<sequence length="238" mass="27043">MSASVQSSTVRDNPTQEEIVSQRKSLPDSLKPPLPNEMHVGFRNGCRATKPFLPMKTVLPGLRTLRVGRFLQPPMLCYGWPVTIEDLVDIADSKGFLGAKTLDKTVPALSRIDFGDTDHLLHHVIRDELGIHSMIPEIRMILPKSKGRELIVCLCTTWNDVWDTADQNPPQEDVAKIAAHLGLRKRDAKWYMDCDDGMWAFRTFESIPVPRNWTWKYGMVCYEGVNEDGCLRCKDHPL</sequence>
<dbReference type="AlphaFoldDB" id="A0A9P5NY49"/>
<evidence type="ECO:0000313" key="2">
    <source>
        <dbReference type="EMBL" id="KAF8908569.1"/>
    </source>
</evidence>
<proteinExistence type="predicted"/>
<organism evidence="2 3">
    <name type="scientific">Gymnopilus junonius</name>
    <name type="common">Spectacular rustgill mushroom</name>
    <name type="synonym">Gymnopilus spectabilis subsp. junonius</name>
    <dbReference type="NCBI Taxonomy" id="109634"/>
    <lineage>
        <taxon>Eukaryota</taxon>
        <taxon>Fungi</taxon>
        <taxon>Dikarya</taxon>
        <taxon>Basidiomycota</taxon>
        <taxon>Agaricomycotina</taxon>
        <taxon>Agaricomycetes</taxon>
        <taxon>Agaricomycetidae</taxon>
        <taxon>Agaricales</taxon>
        <taxon>Agaricineae</taxon>
        <taxon>Hymenogastraceae</taxon>
        <taxon>Gymnopilus</taxon>
    </lineage>
</organism>
<accession>A0A9P5NY49</accession>
<reference evidence="2" key="1">
    <citation type="submission" date="2020-11" db="EMBL/GenBank/DDBJ databases">
        <authorList>
            <consortium name="DOE Joint Genome Institute"/>
            <person name="Ahrendt S."/>
            <person name="Riley R."/>
            <person name="Andreopoulos W."/>
            <person name="LaButti K."/>
            <person name="Pangilinan J."/>
            <person name="Ruiz-duenas F.J."/>
            <person name="Barrasa J.M."/>
            <person name="Sanchez-Garcia M."/>
            <person name="Camarero S."/>
            <person name="Miyauchi S."/>
            <person name="Serrano A."/>
            <person name="Linde D."/>
            <person name="Babiker R."/>
            <person name="Drula E."/>
            <person name="Ayuso-Fernandez I."/>
            <person name="Pacheco R."/>
            <person name="Padilla G."/>
            <person name="Ferreira P."/>
            <person name="Barriuso J."/>
            <person name="Kellner H."/>
            <person name="Castanera R."/>
            <person name="Alfaro M."/>
            <person name="Ramirez L."/>
            <person name="Pisabarro A.G."/>
            <person name="Kuo A."/>
            <person name="Tritt A."/>
            <person name="Lipzen A."/>
            <person name="He G."/>
            <person name="Yan M."/>
            <person name="Ng V."/>
            <person name="Cullen D."/>
            <person name="Martin F."/>
            <person name="Rosso M.-N."/>
            <person name="Henrissat B."/>
            <person name="Hibbett D."/>
            <person name="Martinez A.T."/>
            <person name="Grigoriev I.V."/>
        </authorList>
    </citation>
    <scope>NUCLEOTIDE SEQUENCE</scope>
    <source>
        <strain evidence="2">AH 44721</strain>
    </source>
</reference>
<dbReference type="EMBL" id="JADNYJ010000011">
    <property type="protein sequence ID" value="KAF8908569.1"/>
    <property type="molecule type" value="Genomic_DNA"/>
</dbReference>